<keyword evidence="3 5" id="KW-1133">Transmembrane helix</keyword>
<name>A0A7C8I2M7_9PLEO</name>
<comment type="caution">
    <text evidence="6">The sequence shown here is derived from an EMBL/GenBank/DDBJ whole genome shotgun (WGS) entry which is preliminary data.</text>
</comment>
<dbReference type="CDD" id="cd13965">
    <property type="entry name" value="PT_UbiA_3"/>
    <property type="match status" value="1"/>
</dbReference>
<proteinExistence type="predicted"/>
<dbReference type="InterPro" id="IPR000537">
    <property type="entry name" value="UbiA_prenyltransferase"/>
</dbReference>
<dbReference type="EMBL" id="JAADJZ010000022">
    <property type="protein sequence ID" value="KAF2867686.1"/>
    <property type="molecule type" value="Genomic_DNA"/>
</dbReference>
<dbReference type="GO" id="GO:0016765">
    <property type="term" value="F:transferase activity, transferring alkyl or aryl (other than methyl) groups"/>
    <property type="evidence" value="ECO:0007669"/>
    <property type="project" value="InterPro"/>
</dbReference>
<dbReference type="AlphaFoldDB" id="A0A7C8I2M7"/>
<accession>A0A7C8I2M7</accession>
<feature type="transmembrane region" description="Helical" evidence="5">
    <location>
        <begin position="270"/>
        <end position="287"/>
    </location>
</feature>
<sequence length="320" mass="35143">MFEVKTKIRSIYSTSQLTVSKASLSWLLYHIYTLYLFTASDFITVLWPQTFFAISVALNPSLNGGTQSDLSNILPRVPSATLWIWLQLLVLDVSNQRRADSVAEDALNKPWRPLPSGRLERRHAKQLLLCCIPISYALSQHLLGGGPETVALFVLNWIYNDLGAAENWILRNVLNALGITSIGAGATAVVAGGSSPSASSANGQWLLICAGILLTTIQAQDLYDQEGDGKRGRRTMPLVLGDGVTRWLTAGPVVAWSFLVPGYWRVECLAGWLAAVLPGFVVAVRLLRCRDVVADRRTFKIWAVWMVGLYAMPAIKASWG</sequence>
<dbReference type="Proteomes" id="UP000481861">
    <property type="component" value="Unassembled WGS sequence"/>
</dbReference>
<dbReference type="InterPro" id="IPR050475">
    <property type="entry name" value="Prenyltransferase_related"/>
</dbReference>
<dbReference type="OrthoDB" id="434972at2759"/>
<keyword evidence="2 5" id="KW-0812">Transmembrane</keyword>
<keyword evidence="7" id="KW-1185">Reference proteome</keyword>
<feature type="transmembrane region" description="Helical" evidence="5">
    <location>
        <begin position="299"/>
        <end position="319"/>
    </location>
</feature>
<evidence type="ECO:0000256" key="1">
    <source>
        <dbReference type="ARBA" id="ARBA00004141"/>
    </source>
</evidence>
<gene>
    <name evidence="6" type="ORF">BDV95DRAFT_502510</name>
</gene>
<feature type="transmembrane region" description="Helical" evidence="5">
    <location>
        <begin position="173"/>
        <end position="193"/>
    </location>
</feature>
<keyword evidence="6" id="KW-0808">Transferase</keyword>
<keyword evidence="4 5" id="KW-0472">Membrane</keyword>
<reference evidence="6 7" key="1">
    <citation type="submission" date="2020-01" db="EMBL/GenBank/DDBJ databases">
        <authorList>
            <consortium name="DOE Joint Genome Institute"/>
            <person name="Haridas S."/>
            <person name="Albert R."/>
            <person name="Binder M."/>
            <person name="Bloem J."/>
            <person name="Labutti K."/>
            <person name="Salamov A."/>
            <person name="Andreopoulos B."/>
            <person name="Baker S.E."/>
            <person name="Barry K."/>
            <person name="Bills G."/>
            <person name="Bluhm B.H."/>
            <person name="Cannon C."/>
            <person name="Castanera R."/>
            <person name="Culley D.E."/>
            <person name="Daum C."/>
            <person name="Ezra D."/>
            <person name="Gonzalez J.B."/>
            <person name="Henrissat B."/>
            <person name="Kuo A."/>
            <person name="Liang C."/>
            <person name="Lipzen A."/>
            <person name="Lutzoni F."/>
            <person name="Magnuson J."/>
            <person name="Mondo S."/>
            <person name="Nolan M."/>
            <person name="Ohm R."/>
            <person name="Pangilinan J."/>
            <person name="Park H.-J.H."/>
            <person name="Ramirez L."/>
            <person name="Alfaro M."/>
            <person name="Sun H."/>
            <person name="Tritt A."/>
            <person name="Yoshinaga Y."/>
            <person name="Zwiers L.-H.L."/>
            <person name="Turgeon B.G."/>
            <person name="Goodwin S.B."/>
            <person name="Spatafora J.W."/>
            <person name="Crous P.W."/>
            <person name="Grigoriev I.V."/>
        </authorList>
    </citation>
    <scope>NUCLEOTIDE SEQUENCE [LARGE SCALE GENOMIC DNA]</scope>
    <source>
        <strain evidence="6 7">CBS 611.86</strain>
    </source>
</reference>
<comment type="subcellular location">
    <subcellularLocation>
        <location evidence="1">Membrane</location>
        <topology evidence="1">Multi-pass membrane protein</topology>
    </subcellularLocation>
</comment>
<dbReference type="PANTHER" id="PTHR42723">
    <property type="entry name" value="CHLOROPHYLL SYNTHASE"/>
    <property type="match status" value="1"/>
</dbReference>
<evidence type="ECO:0000256" key="4">
    <source>
        <dbReference type="ARBA" id="ARBA00023136"/>
    </source>
</evidence>
<dbReference type="PANTHER" id="PTHR42723:SF1">
    <property type="entry name" value="CHLOROPHYLL SYNTHASE, CHLOROPLASTIC"/>
    <property type="match status" value="1"/>
</dbReference>
<evidence type="ECO:0000256" key="3">
    <source>
        <dbReference type="ARBA" id="ARBA00022989"/>
    </source>
</evidence>
<evidence type="ECO:0000313" key="7">
    <source>
        <dbReference type="Proteomes" id="UP000481861"/>
    </source>
</evidence>
<feature type="transmembrane region" description="Helical" evidence="5">
    <location>
        <begin position="205"/>
        <end position="223"/>
    </location>
</feature>
<protein>
    <submittedName>
        <fullName evidence="6">UbiA prenyltransferase family-domain-containing protein</fullName>
    </submittedName>
</protein>
<dbReference type="GO" id="GO:0016020">
    <property type="term" value="C:membrane"/>
    <property type="evidence" value="ECO:0007669"/>
    <property type="project" value="UniProtKB-SubCell"/>
</dbReference>
<dbReference type="InterPro" id="IPR044878">
    <property type="entry name" value="UbiA_sf"/>
</dbReference>
<dbReference type="Gene3D" id="1.10.357.140">
    <property type="entry name" value="UbiA prenyltransferase"/>
    <property type="match status" value="1"/>
</dbReference>
<dbReference type="Pfam" id="PF01040">
    <property type="entry name" value="UbiA"/>
    <property type="match status" value="1"/>
</dbReference>
<organism evidence="6 7">
    <name type="scientific">Massariosphaeria phaeospora</name>
    <dbReference type="NCBI Taxonomy" id="100035"/>
    <lineage>
        <taxon>Eukaryota</taxon>
        <taxon>Fungi</taxon>
        <taxon>Dikarya</taxon>
        <taxon>Ascomycota</taxon>
        <taxon>Pezizomycotina</taxon>
        <taxon>Dothideomycetes</taxon>
        <taxon>Pleosporomycetidae</taxon>
        <taxon>Pleosporales</taxon>
        <taxon>Pleosporales incertae sedis</taxon>
        <taxon>Massariosphaeria</taxon>
    </lineage>
</organism>
<evidence type="ECO:0000256" key="5">
    <source>
        <dbReference type="SAM" id="Phobius"/>
    </source>
</evidence>
<evidence type="ECO:0000313" key="6">
    <source>
        <dbReference type="EMBL" id="KAF2867686.1"/>
    </source>
</evidence>
<evidence type="ECO:0000256" key="2">
    <source>
        <dbReference type="ARBA" id="ARBA00022692"/>
    </source>
</evidence>
<feature type="transmembrane region" description="Helical" evidence="5">
    <location>
        <begin position="244"/>
        <end position="264"/>
    </location>
</feature>